<dbReference type="PANTHER" id="PTHR30040:SF2">
    <property type="entry name" value="FAD:PROTEIN FMN TRANSFERASE"/>
    <property type="match status" value="1"/>
</dbReference>
<evidence type="ECO:0000256" key="7">
    <source>
        <dbReference type="ARBA" id="ARBA00022679"/>
    </source>
</evidence>
<dbReference type="Gene3D" id="3.10.520.10">
    <property type="entry name" value="ApbE-like domains"/>
    <property type="match status" value="1"/>
</dbReference>
<keyword evidence="6 18" id="KW-0285">Flavoprotein</keyword>
<protein>
    <recommendedName>
        <fullName evidence="3 18">FAD:protein FMN transferase</fullName>
        <ecNumber evidence="2 18">2.7.1.180</ecNumber>
    </recommendedName>
    <alternativeName>
        <fullName evidence="15 18">Flavin transferase</fullName>
    </alternativeName>
</protein>
<dbReference type="GO" id="GO:0046872">
    <property type="term" value="F:metal ion binding"/>
    <property type="evidence" value="ECO:0007669"/>
    <property type="project" value="UniProtKB-UniRule"/>
</dbReference>
<dbReference type="InterPro" id="IPR024932">
    <property type="entry name" value="ApbE"/>
</dbReference>
<comment type="caution">
    <text evidence="21">The sequence shown here is derived from an EMBL/GenBank/DDBJ whole genome shotgun (WGS) entry which is preliminary data.</text>
</comment>
<reference evidence="21 22" key="1">
    <citation type="submission" date="2018-03" db="EMBL/GenBank/DDBJ databases">
        <title>Cross-interface Injection: A General Nanoliter Liquid Handling Method Applied to Single Cells Genome Amplification Automated Nanoliter Liquid Handling Applied to Single Cell Multiple Displacement Amplification.</title>
        <authorList>
            <person name="Yun J."/>
            <person name="Xu P."/>
            <person name="Xu J."/>
            <person name="Dai X."/>
            <person name="Wang Y."/>
            <person name="Zheng X."/>
            <person name="Cao C."/>
            <person name="Yi Q."/>
            <person name="Zhu Y."/>
            <person name="Wang L."/>
            <person name="Dong Z."/>
            <person name="Huang Y."/>
            <person name="Huang L."/>
            <person name="Du W."/>
        </authorList>
    </citation>
    <scope>NUCLEOTIDE SEQUENCE [LARGE SCALE GENOMIC DNA]</scope>
    <source>
        <strain evidence="21 22">A12-4</strain>
    </source>
</reference>
<proteinExistence type="inferred from homology"/>
<dbReference type="EC" id="2.7.1.180" evidence="2 18"/>
<keyword evidence="8 18" id="KW-0479">Metal-binding</keyword>
<keyword evidence="5 20" id="KW-0997">Cell inner membrane</keyword>
<keyword evidence="13" id="KW-0564">Palmitate</keyword>
<dbReference type="PROSITE" id="PS51257">
    <property type="entry name" value="PROKAR_LIPOPROTEIN"/>
    <property type="match status" value="1"/>
</dbReference>
<evidence type="ECO:0000256" key="17">
    <source>
        <dbReference type="ARBA" id="ARBA00060485"/>
    </source>
</evidence>
<evidence type="ECO:0000256" key="20">
    <source>
        <dbReference type="RuleBase" id="RU363002"/>
    </source>
</evidence>
<evidence type="ECO:0000256" key="11">
    <source>
        <dbReference type="ARBA" id="ARBA00022842"/>
    </source>
</evidence>
<evidence type="ECO:0000313" key="22">
    <source>
        <dbReference type="Proteomes" id="UP000242087"/>
    </source>
</evidence>
<evidence type="ECO:0000256" key="9">
    <source>
        <dbReference type="ARBA" id="ARBA00022729"/>
    </source>
</evidence>
<evidence type="ECO:0000256" key="14">
    <source>
        <dbReference type="ARBA" id="ARBA00023288"/>
    </source>
</evidence>
<dbReference type="AlphaFoldDB" id="A0A2T4CUU2"/>
<dbReference type="PANTHER" id="PTHR30040">
    <property type="entry name" value="THIAMINE BIOSYNTHESIS LIPOPROTEIN APBE"/>
    <property type="match status" value="1"/>
</dbReference>
<comment type="similarity">
    <text evidence="1 18 20">Belongs to the ApbE family.</text>
</comment>
<comment type="subcellular location">
    <subcellularLocation>
        <location evidence="17 20">Cell inner membrane</location>
        <topology evidence="17 20">Lipid-anchor</topology>
        <orientation evidence="17 20">Periplasmic side</orientation>
    </subcellularLocation>
</comment>
<evidence type="ECO:0000313" key="21">
    <source>
        <dbReference type="EMBL" id="PTB89069.1"/>
    </source>
</evidence>
<evidence type="ECO:0000256" key="18">
    <source>
        <dbReference type="PIRNR" id="PIRNR006268"/>
    </source>
</evidence>
<dbReference type="PIRSF" id="PIRSF006268">
    <property type="entry name" value="ApbE"/>
    <property type="match status" value="1"/>
</dbReference>
<evidence type="ECO:0000256" key="10">
    <source>
        <dbReference type="ARBA" id="ARBA00022827"/>
    </source>
</evidence>
<feature type="signal peptide" evidence="20">
    <location>
        <begin position="1"/>
        <end position="27"/>
    </location>
</feature>
<comment type="function">
    <text evidence="20">Flavin transferase that catalyzes the transfer of the FMN moiety of FAD and its covalent binding to the hydroxyl group of a threonine residue in a target flavoprotein.</text>
</comment>
<evidence type="ECO:0000256" key="16">
    <source>
        <dbReference type="ARBA" id="ARBA00048540"/>
    </source>
</evidence>
<evidence type="ECO:0000256" key="15">
    <source>
        <dbReference type="ARBA" id="ARBA00031306"/>
    </source>
</evidence>
<organism evidence="21 22">
    <name type="scientific">Pseudidiomarina aestuarii</name>
    <dbReference type="NCBI Taxonomy" id="624146"/>
    <lineage>
        <taxon>Bacteria</taxon>
        <taxon>Pseudomonadati</taxon>
        <taxon>Pseudomonadota</taxon>
        <taxon>Gammaproteobacteria</taxon>
        <taxon>Alteromonadales</taxon>
        <taxon>Idiomarinaceae</taxon>
        <taxon>Pseudidiomarina</taxon>
    </lineage>
</organism>
<evidence type="ECO:0000256" key="1">
    <source>
        <dbReference type="ARBA" id="ARBA00008282"/>
    </source>
</evidence>
<evidence type="ECO:0000256" key="5">
    <source>
        <dbReference type="ARBA" id="ARBA00022519"/>
    </source>
</evidence>
<gene>
    <name evidence="21" type="ORF">C9927_02580</name>
</gene>
<dbReference type="GO" id="GO:0016740">
    <property type="term" value="F:transferase activity"/>
    <property type="evidence" value="ECO:0007669"/>
    <property type="project" value="UniProtKB-UniRule"/>
</dbReference>
<keyword evidence="11 18" id="KW-0460">Magnesium</keyword>
<evidence type="ECO:0000256" key="6">
    <source>
        <dbReference type="ARBA" id="ARBA00022630"/>
    </source>
</evidence>
<comment type="catalytic activity">
    <reaction evidence="16 18 20">
        <text>L-threonyl-[protein] + FAD = FMN-L-threonyl-[protein] + AMP + H(+)</text>
        <dbReference type="Rhea" id="RHEA:36847"/>
        <dbReference type="Rhea" id="RHEA-COMP:11060"/>
        <dbReference type="Rhea" id="RHEA-COMP:11061"/>
        <dbReference type="ChEBI" id="CHEBI:15378"/>
        <dbReference type="ChEBI" id="CHEBI:30013"/>
        <dbReference type="ChEBI" id="CHEBI:57692"/>
        <dbReference type="ChEBI" id="CHEBI:74257"/>
        <dbReference type="ChEBI" id="CHEBI:456215"/>
        <dbReference type="EC" id="2.7.1.180"/>
    </reaction>
</comment>
<sequence length="341" mass="37669">MQKTLLSNARIWLALVGLAFFVSCTHAPQQLSVTGETMGTTYSIRYVTANPKYDPEWIKERVDGVLEQVNSQMSTYDPESELSLFNAKQTTEPVVISRALEVVVRRSIEIAEETGGVLDVTIGPLVNLWGFGPDGRPVDIPTPAAIKDVQDQVGYQLLHVDNHQLRKDVPDLYVDLSTIAKGYGVDRVAVLLEQMEIHNYLVEIGGEMRTKGQKPGDEPWRIAIEKPISTERAVQRIVEPGDAGIATSGDYRNYYEEDGRRLSHLIDPRTGYPIQHNLVSVTVLATTAMDADAYATALSVMGTEEALAFAESKGLAVLLVTREEGNFKEVTSTAFEPYLVQ</sequence>
<keyword evidence="7 18" id="KW-0808">Transferase</keyword>
<feature type="binding site" evidence="19">
    <location>
        <position position="296"/>
    </location>
    <ligand>
        <name>Mg(2+)</name>
        <dbReference type="ChEBI" id="CHEBI:18420"/>
    </ligand>
</feature>
<comment type="cofactor">
    <cofactor evidence="19">
        <name>Mg(2+)</name>
        <dbReference type="ChEBI" id="CHEBI:18420"/>
    </cofactor>
    <cofactor evidence="19">
        <name>Mn(2+)</name>
        <dbReference type="ChEBI" id="CHEBI:29035"/>
    </cofactor>
    <text evidence="19">Magnesium. Can also use manganese.</text>
</comment>
<dbReference type="GO" id="GO:0005886">
    <property type="term" value="C:plasma membrane"/>
    <property type="evidence" value="ECO:0007669"/>
    <property type="project" value="UniProtKB-SubCell"/>
</dbReference>
<accession>A0A2T4CUU2</accession>
<dbReference type="EMBL" id="PYVF01000025">
    <property type="protein sequence ID" value="PTB89069.1"/>
    <property type="molecule type" value="Genomic_DNA"/>
</dbReference>
<dbReference type="SUPFAM" id="SSF143631">
    <property type="entry name" value="ApbE-like"/>
    <property type="match status" value="1"/>
</dbReference>
<evidence type="ECO:0000256" key="8">
    <source>
        <dbReference type="ARBA" id="ARBA00022723"/>
    </source>
</evidence>
<keyword evidence="12" id="KW-0472">Membrane</keyword>
<keyword evidence="14 20" id="KW-0449">Lipoprotein</keyword>
<keyword evidence="4" id="KW-1003">Cell membrane</keyword>
<dbReference type="FunFam" id="3.10.520.10:FF:000001">
    <property type="entry name" value="FAD:protein FMN transferase"/>
    <property type="match status" value="1"/>
</dbReference>
<dbReference type="InterPro" id="IPR003374">
    <property type="entry name" value="ApbE-like_sf"/>
</dbReference>
<feature type="binding site" evidence="19">
    <location>
        <position position="292"/>
    </location>
    <ligand>
        <name>Mg(2+)</name>
        <dbReference type="ChEBI" id="CHEBI:18420"/>
    </ligand>
</feature>
<dbReference type="Proteomes" id="UP000242087">
    <property type="component" value="Unassembled WGS sequence"/>
</dbReference>
<evidence type="ECO:0000256" key="3">
    <source>
        <dbReference type="ARBA" id="ARBA00016337"/>
    </source>
</evidence>
<keyword evidence="10 18" id="KW-0274">FAD</keyword>
<dbReference type="Pfam" id="PF02424">
    <property type="entry name" value="ApbE"/>
    <property type="match status" value="1"/>
</dbReference>
<feature type="chain" id="PRO_5043057038" description="FAD:protein FMN transferase" evidence="20">
    <location>
        <begin position="28"/>
        <end position="341"/>
    </location>
</feature>
<evidence type="ECO:0000256" key="4">
    <source>
        <dbReference type="ARBA" id="ARBA00022475"/>
    </source>
</evidence>
<evidence type="ECO:0000256" key="2">
    <source>
        <dbReference type="ARBA" id="ARBA00011955"/>
    </source>
</evidence>
<evidence type="ECO:0000256" key="12">
    <source>
        <dbReference type="ARBA" id="ARBA00023136"/>
    </source>
</evidence>
<evidence type="ECO:0000256" key="13">
    <source>
        <dbReference type="ARBA" id="ARBA00023139"/>
    </source>
</evidence>
<evidence type="ECO:0000256" key="19">
    <source>
        <dbReference type="PIRSR" id="PIRSR006268-2"/>
    </source>
</evidence>
<keyword evidence="9 20" id="KW-0732">Signal</keyword>
<feature type="binding site" evidence="19">
    <location>
        <position position="178"/>
    </location>
    <ligand>
        <name>Mg(2+)</name>
        <dbReference type="ChEBI" id="CHEBI:18420"/>
    </ligand>
</feature>
<name>A0A2T4CUU2_9GAMM</name>